<dbReference type="STRING" id="29367.CLPUN_24500"/>
<keyword evidence="2" id="KW-1185">Reference proteome</keyword>
<gene>
    <name evidence="1" type="ORF">CLPUN_24500</name>
</gene>
<comment type="caution">
    <text evidence="1">The sequence shown here is derived from an EMBL/GenBank/DDBJ whole genome shotgun (WGS) entry which is preliminary data.</text>
</comment>
<protein>
    <submittedName>
        <fullName evidence="1">Uncharacterized protein</fullName>
    </submittedName>
</protein>
<reference evidence="1 2" key="1">
    <citation type="submission" date="2016-05" db="EMBL/GenBank/DDBJ databases">
        <title>Microbial solvent formation.</title>
        <authorList>
            <person name="Poehlein A."/>
            <person name="Montoya Solano J.D."/>
            <person name="Flitsch S."/>
            <person name="Krabben P."/>
            <person name="Duerre P."/>
            <person name="Daniel R."/>
        </authorList>
    </citation>
    <scope>NUCLEOTIDE SEQUENCE [LARGE SCALE GENOMIC DNA]</scope>
    <source>
        <strain evidence="1 2">DSM 2619</strain>
    </source>
</reference>
<accession>A0A1S8TIA7</accession>
<sequence length="36" mass="4326">MKIDGAIKRWHCYLVSYGYNVKKKDTIKNKGKRKVR</sequence>
<organism evidence="1 2">
    <name type="scientific">Clostridium puniceum</name>
    <dbReference type="NCBI Taxonomy" id="29367"/>
    <lineage>
        <taxon>Bacteria</taxon>
        <taxon>Bacillati</taxon>
        <taxon>Bacillota</taxon>
        <taxon>Clostridia</taxon>
        <taxon>Eubacteriales</taxon>
        <taxon>Clostridiaceae</taxon>
        <taxon>Clostridium</taxon>
    </lineage>
</organism>
<proteinExistence type="predicted"/>
<evidence type="ECO:0000313" key="2">
    <source>
        <dbReference type="Proteomes" id="UP000190890"/>
    </source>
</evidence>
<dbReference type="AlphaFoldDB" id="A0A1S8TIA7"/>
<dbReference type="Proteomes" id="UP000190890">
    <property type="component" value="Unassembled WGS sequence"/>
</dbReference>
<name>A0A1S8TIA7_9CLOT</name>
<dbReference type="EMBL" id="LZZM01000154">
    <property type="protein sequence ID" value="OOM77135.1"/>
    <property type="molecule type" value="Genomic_DNA"/>
</dbReference>
<evidence type="ECO:0000313" key="1">
    <source>
        <dbReference type="EMBL" id="OOM77135.1"/>
    </source>
</evidence>